<organism evidence="1">
    <name type="scientific">Arion vulgaris</name>
    <dbReference type="NCBI Taxonomy" id="1028688"/>
    <lineage>
        <taxon>Eukaryota</taxon>
        <taxon>Metazoa</taxon>
        <taxon>Spiralia</taxon>
        <taxon>Lophotrochozoa</taxon>
        <taxon>Mollusca</taxon>
        <taxon>Gastropoda</taxon>
        <taxon>Heterobranchia</taxon>
        <taxon>Euthyneura</taxon>
        <taxon>Panpulmonata</taxon>
        <taxon>Eupulmonata</taxon>
        <taxon>Stylommatophora</taxon>
        <taxon>Helicina</taxon>
        <taxon>Arionoidea</taxon>
        <taxon>Arionidae</taxon>
        <taxon>Arion</taxon>
    </lineage>
</organism>
<protein>
    <submittedName>
        <fullName evidence="1">Uncharacterized protein</fullName>
    </submittedName>
</protein>
<proteinExistence type="predicted"/>
<dbReference type="EMBL" id="HACG01052794">
    <property type="protein sequence ID" value="CEK99665.1"/>
    <property type="molecule type" value="Transcribed_RNA"/>
</dbReference>
<sequence>MQALYTTFIKKTNKCYSQIDLILESGKEKQRKTKNFKGNSTQILRKGWRRTET</sequence>
<feature type="non-terminal residue" evidence="1">
    <location>
        <position position="53"/>
    </location>
</feature>
<accession>A0A0B7C5B4</accession>
<name>A0A0B7C5B4_9EUPU</name>
<reference evidence="1" key="1">
    <citation type="submission" date="2014-12" db="EMBL/GenBank/DDBJ databases">
        <title>Insight into the proteome of Arion vulgaris.</title>
        <authorList>
            <person name="Aradska J."/>
            <person name="Bulat T."/>
            <person name="Smidak R."/>
            <person name="Sarate P."/>
            <person name="Gangsoo J."/>
            <person name="Sialana F."/>
            <person name="Bilban M."/>
            <person name="Lubec G."/>
        </authorList>
    </citation>
    <scope>NUCLEOTIDE SEQUENCE</scope>
    <source>
        <tissue evidence="1">Skin</tissue>
    </source>
</reference>
<gene>
    <name evidence="1" type="primary">ORF221833</name>
</gene>
<dbReference type="AlphaFoldDB" id="A0A0B7C5B4"/>
<evidence type="ECO:0000313" key="1">
    <source>
        <dbReference type="EMBL" id="CEK99665.1"/>
    </source>
</evidence>